<dbReference type="EMBL" id="WLUB01000005">
    <property type="protein sequence ID" value="MTC33141.1"/>
    <property type="molecule type" value="Genomic_DNA"/>
</dbReference>
<gene>
    <name evidence="4" type="ORF">GKR67_00650</name>
</gene>
<reference evidence="4 5" key="1">
    <citation type="submission" date="2019-10" db="EMBL/GenBank/DDBJ databases">
        <title>Comparative genomic analysis of Providencia.</title>
        <authorList>
            <person name="Yuan C."/>
            <person name="Wei Y."/>
            <person name="Yin Z."/>
        </authorList>
    </citation>
    <scope>NUCLEOTIDE SEQUENCE [LARGE SCALE GENOMIC DNA]</scope>
    <source>
        <strain evidence="5">wls1934</strain>
    </source>
</reference>
<comment type="cofactor">
    <cofactor evidence="1">
        <name>pyridoxal 5'-phosphate</name>
        <dbReference type="ChEBI" id="CHEBI:597326"/>
    </cofactor>
</comment>
<dbReference type="SUPFAM" id="SSF55904">
    <property type="entry name" value="Ornithine decarboxylase C-terminal domain"/>
    <property type="match status" value="1"/>
</dbReference>
<dbReference type="InterPro" id="IPR000310">
    <property type="entry name" value="Orn/Lys/Arg_deCO2ase_major_dom"/>
</dbReference>
<accession>A0AAW9V6B5</accession>
<keyword evidence="2" id="KW-0663">Pyridoxal phosphate</keyword>
<organism evidence="4 5">
    <name type="scientific">Providencia alcalifaciens</name>
    <dbReference type="NCBI Taxonomy" id="126385"/>
    <lineage>
        <taxon>Bacteria</taxon>
        <taxon>Pseudomonadati</taxon>
        <taxon>Pseudomonadota</taxon>
        <taxon>Gammaproteobacteria</taxon>
        <taxon>Enterobacterales</taxon>
        <taxon>Morganellaceae</taxon>
        <taxon>Providencia</taxon>
    </lineage>
</organism>
<dbReference type="Proteomes" id="UP000449944">
    <property type="component" value="Unassembled WGS sequence"/>
</dbReference>
<dbReference type="Gene3D" id="3.90.105.10">
    <property type="entry name" value="Molybdopterin biosynthesis moea protein, domain 2"/>
    <property type="match status" value="1"/>
</dbReference>
<dbReference type="InterPro" id="IPR052357">
    <property type="entry name" value="Orn_Lys_Arg_decarboxylase-I"/>
</dbReference>
<comment type="caution">
    <text evidence="4">The sequence shown here is derived from an EMBL/GenBank/DDBJ whole genome shotgun (WGS) entry which is preliminary data.</text>
</comment>
<name>A0AAW9V6B5_9GAMM</name>
<protein>
    <submittedName>
        <fullName evidence="4">Lysine decarboxylase</fullName>
    </submittedName>
</protein>
<dbReference type="Pfam" id="PF01276">
    <property type="entry name" value="OKR_DC_1"/>
    <property type="match status" value="1"/>
</dbReference>
<sequence>MFIYNSLIELDSKFVSSFHVLPIQNINAIRSDFYFEKYKVFLNNFSCFEKTVTQPFFDSLVYPNNQINDAMDIAREIFKSDLTLFTTSGSTISNQIAISSLPIKSKILVQKSVHQSIHFFLKMVGKNFTYIDESELCQERAMTIINLDKLNSLINEDIDTLILNSQSYEGIMLDLEPLLTNLLSKNSKIKNIIIDEAWGGWTYFSQEMHDKSALIVAKKLNNKYGVNFIIIQSAHKSFFSLRQSGLIHVFGNSEIINSIKTSHFKLHTTSPSYPILASIELGINHARDEGKWHSKNAIELVRSFRVFIEEKLSVFNVDDIPSSNGYYIFDPNKIWLKCNGISGKELRDILFNKHGIYVSRYSSKHILINFHYGVTNICLNSLTEALVNIEFNINSSNSNLKENSVSDCYVIPYPPGVPIVFPGQNISSLDLEKINKHKSDNTSVIYVKEAI</sequence>
<dbReference type="Gene3D" id="3.40.640.10">
    <property type="entry name" value="Type I PLP-dependent aspartate aminotransferase-like (Major domain)"/>
    <property type="match status" value="1"/>
</dbReference>
<dbReference type="SUPFAM" id="SSF53383">
    <property type="entry name" value="PLP-dependent transferases"/>
    <property type="match status" value="1"/>
</dbReference>
<dbReference type="InterPro" id="IPR036633">
    <property type="entry name" value="Prn/Lys/Arg_de-COase_C_sf"/>
</dbReference>
<dbReference type="AlphaFoldDB" id="A0AAW9V6B5"/>
<evidence type="ECO:0000259" key="3">
    <source>
        <dbReference type="Pfam" id="PF01276"/>
    </source>
</evidence>
<dbReference type="GO" id="GO:0003824">
    <property type="term" value="F:catalytic activity"/>
    <property type="evidence" value="ECO:0007669"/>
    <property type="project" value="InterPro"/>
</dbReference>
<dbReference type="InterPro" id="IPR015421">
    <property type="entry name" value="PyrdxlP-dep_Trfase_major"/>
</dbReference>
<evidence type="ECO:0000313" key="5">
    <source>
        <dbReference type="Proteomes" id="UP000449944"/>
    </source>
</evidence>
<proteinExistence type="predicted"/>
<evidence type="ECO:0000313" key="4">
    <source>
        <dbReference type="EMBL" id="MTC33141.1"/>
    </source>
</evidence>
<feature type="domain" description="Orn/Lys/Arg decarboxylases family 1 pyridoxal-P attachment site" evidence="3">
    <location>
        <begin position="57"/>
        <end position="342"/>
    </location>
</feature>
<evidence type="ECO:0000256" key="1">
    <source>
        <dbReference type="ARBA" id="ARBA00001933"/>
    </source>
</evidence>
<evidence type="ECO:0000256" key="2">
    <source>
        <dbReference type="ARBA" id="ARBA00022898"/>
    </source>
</evidence>
<dbReference type="PANTHER" id="PTHR43277:SF4">
    <property type="entry name" value="ARGININE DECARBOXYLASE"/>
    <property type="match status" value="1"/>
</dbReference>
<dbReference type="InterPro" id="IPR015424">
    <property type="entry name" value="PyrdxlP-dep_Trfase"/>
</dbReference>
<dbReference type="PANTHER" id="PTHR43277">
    <property type="entry name" value="ARGININE DECARBOXYLASE"/>
    <property type="match status" value="1"/>
</dbReference>